<dbReference type="AlphaFoldDB" id="A0A5M9L9Z1"/>
<protein>
    <submittedName>
        <fullName evidence="1">Uncharacterized protein</fullName>
    </submittedName>
</protein>
<dbReference type="EMBL" id="NQIK02000004">
    <property type="protein sequence ID" value="KAF7571897.1"/>
    <property type="molecule type" value="Genomic_DNA"/>
</dbReference>
<organism evidence="1 2">
    <name type="scientific">Pyrenophora tritici-repentis</name>
    <dbReference type="NCBI Taxonomy" id="45151"/>
    <lineage>
        <taxon>Eukaryota</taxon>
        <taxon>Fungi</taxon>
        <taxon>Dikarya</taxon>
        <taxon>Ascomycota</taxon>
        <taxon>Pezizomycotina</taxon>
        <taxon>Dothideomycetes</taxon>
        <taxon>Pleosporomycetidae</taxon>
        <taxon>Pleosporales</taxon>
        <taxon>Pleosporineae</taxon>
        <taxon>Pleosporaceae</taxon>
        <taxon>Pyrenophora</taxon>
    </lineage>
</organism>
<dbReference type="KEGG" id="ptrr:90956333"/>
<gene>
    <name evidence="1" type="ORF">PtrM4_093970</name>
</gene>
<dbReference type="Proteomes" id="UP000245464">
    <property type="component" value="Chromosome 4"/>
</dbReference>
<evidence type="ECO:0000313" key="2">
    <source>
        <dbReference type="Proteomes" id="UP000245464"/>
    </source>
</evidence>
<evidence type="ECO:0000313" key="1">
    <source>
        <dbReference type="EMBL" id="KAF7571897.1"/>
    </source>
</evidence>
<sequence length="114" mass="12154">MKTFFVLFVTSATAIAAPKPAQHQCLFSTKGCLGICSSQGPDLTQQFCGVTFQDHTKHQYPCGTFPGQNTCVGAPEINATHPYNCRAYSELSTATICGMAFDKDGNVPDPAADD</sequence>
<dbReference type="GeneID" id="90956333"/>
<comment type="caution">
    <text evidence="1">The sequence shown here is derived from an EMBL/GenBank/DDBJ whole genome shotgun (WGS) entry which is preliminary data.</text>
</comment>
<dbReference type="RefSeq" id="XP_065962740.1">
    <property type="nucleotide sequence ID" value="XM_066107072.1"/>
</dbReference>
<accession>A0A5M9L9Z1</accession>
<proteinExistence type="predicted"/>
<name>A0A5M9L9Z1_9PLEO</name>
<reference evidence="1" key="1">
    <citation type="journal article" date="2018" name="BMC Genomics">
        <title>Comparative genomics of the wheat fungal pathogen Pyrenophora tritici-repentis reveals chromosomal variations and genome plasticity.</title>
        <authorList>
            <person name="Moolhuijzen P."/>
            <person name="See P.T."/>
            <person name="Hane J.K."/>
            <person name="Shi G."/>
            <person name="Liu Z."/>
            <person name="Oliver R.P."/>
            <person name="Moffat C.S."/>
        </authorList>
    </citation>
    <scope>NUCLEOTIDE SEQUENCE [LARGE SCALE GENOMIC DNA]</scope>
    <source>
        <strain evidence="1">M4</strain>
    </source>
</reference>